<evidence type="ECO:0000313" key="1">
    <source>
        <dbReference type="EMBL" id="VIP00821.1"/>
    </source>
</evidence>
<dbReference type="InParanoid" id="A0A6C2YHT5"/>
<dbReference type="KEGG" id="tim:GMBLW1_31390"/>
<dbReference type="Proteomes" id="UP000464378">
    <property type="component" value="Chromosome"/>
</dbReference>
<evidence type="ECO:0008006" key="3">
    <source>
        <dbReference type="Google" id="ProtNLM"/>
    </source>
</evidence>
<dbReference type="RefSeq" id="WP_162655991.1">
    <property type="nucleotide sequence ID" value="NZ_LR593887.1"/>
</dbReference>
<accession>A0A6C2YHT5</accession>
<name>A0A6C2YHT5_9BACT</name>
<dbReference type="AlphaFoldDB" id="A0A6C2YHT5"/>
<keyword evidence="2" id="KW-1185">Reference proteome</keyword>
<sequence>MTREEAIEIALKAATQDKLRVSPTSKPWVKRLEDREGWLVTVPLDLDGVEPNVQQIEIHEPDGTIVFRTMF</sequence>
<evidence type="ECO:0000313" key="2">
    <source>
        <dbReference type="Proteomes" id="UP000464378"/>
    </source>
</evidence>
<dbReference type="EMBL" id="LR593887">
    <property type="protein sequence ID" value="VTR97060.1"/>
    <property type="molecule type" value="Genomic_DNA"/>
</dbReference>
<protein>
    <recommendedName>
        <fullName evidence="3">PepSY domain-containing protein</fullName>
    </recommendedName>
</protein>
<organism evidence="1">
    <name type="scientific">Tuwongella immobilis</name>
    <dbReference type="NCBI Taxonomy" id="692036"/>
    <lineage>
        <taxon>Bacteria</taxon>
        <taxon>Pseudomonadati</taxon>
        <taxon>Planctomycetota</taxon>
        <taxon>Planctomycetia</taxon>
        <taxon>Gemmatales</taxon>
        <taxon>Gemmataceae</taxon>
        <taxon>Tuwongella</taxon>
    </lineage>
</organism>
<gene>
    <name evidence="1" type="ORF">GMBLW1_31390</name>
</gene>
<reference evidence="1" key="1">
    <citation type="submission" date="2019-04" db="EMBL/GenBank/DDBJ databases">
        <authorList>
            <consortium name="Science for Life Laboratories"/>
        </authorList>
    </citation>
    <scope>NUCLEOTIDE SEQUENCE</scope>
    <source>
        <strain evidence="1">MBLW1</strain>
    </source>
</reference>
<dbReference type="EMBL" id="LR586016">
    <property type="protein sequence ID" value="VIP00821.1"/>
    <property type="molecule type" value="Genomic_DNA"/>
</dbReference>
<proteinExistence type="predicted"/>